<accession>A0ABV5FYI5</accession>
<sequence length="43" mass="4691">MRIGASPGLRRPGGVPGPCPGPGCGWPWPRPWRGIQRRRRTSA</sequence>
<proteinExistence type="predicted"/>
<evidence type="ECO:0000256" key="1">
    <source>
        <dbReference type="SAM" id="MobiDB-lite"/>
    </source>
</evidence>
<feature type="region of interest" description="Disordered" evidence="1">
    <location>
        <begin position="1"/>
        <end position="43"/>
    </location>
</feature>
<evidence type="ECO:0000313" key="2">
    <source>
        <dbReference type="EMBL" id="MFB9071293.1"/>
    </source>
</evidence>
<protein>
    <submittedName>
        <fullName evidence="2">Uncharacterized protein</fullName>
    </submittedName>
</protein>
<organism evidence="2 3">
    <name type="scientific">Citricoccus parietis</name>
    <dbReference type="NCBI Taxonomy" id="592307"/>
    <lineage>
        <taxon>Bacteria</taxon>
        <taxon>Bacillati</taxon>
        <taxon>Actinomycetota</taxon>
        <taxon>Actinomycetes</taxon>
        <taxon>Micrococcales</taxon>
        <taxon>Micrococcaceae</taxon>
        <taxon>Citricoccus</taxon>
    </lineage>
</organism>
<comment type="caution">
    <text evidence="2">The sequence shown here is derived from an EMBL/GenBank/DDBJ whole genome shotgun (WGS) entry which is preliminary data.</text>
</comment>
<dbReference type="EMBL" id="JBHMFI010000001">
    <property type="protein sequence ID" value="MFB9071293.1"/>
    <property type="molecule type" value="Genomic_DNA"/>
</dbReference>
<dbReference type="Proteomes" id="UP001589575">
    <property type="component" value="Unassembled WGS sequence"/>
</dbReference>
<gene>
    <name evidence="2" type="ORF">ACFFX0_08825</name>
</gene>
<feature type="compositionally biased region" description="Low complexity" evidence="1">
    <location>
        <begin position="25"/>
        <end position="34"/>
    </location>
</feature>
<reference evidence="2 3" key="1">
    <citation type="submission" date="2024-09" db="EMBL/GenBank/DDBJ databases">
        <authorList>
            <person name="Sun Q."/>
            <person name="Mori K."/>
        </authorList>
    </citation>
    <scope>NUCLEOTIDE SEQUENCE [LARGE SCALE GENOMIC DNA]</scope>
    <source>
        <strain evidence="2 3">CCM 7609</strain>
    </source>
</reference>
<evidence type="ECO:0000313" key="3">
    <source>
        <dbReference type="Proteomes" id="UP001589575"/>
    </source>
</evidence>
<name>A0ABV5FYI5_9MICC</name>
<keyword evidence="3" id="KW-1185">Reference proteome</keyword>